<dbReference type="Proteomes" id="UP000282084">
    <property type="component" value="Unassembled WGS sequence"/>
</dbReference>
<dbReference type="InterPro" id="IPR003593">
    <property type="entry name" value="AAA+_ATPase"/>
</dbReference>
<keyword evidence="3" id="KW-0175">Coiled coil</keyword>
<dbReference type="Gene3D" id="3.40.50.300">
    <property type="entry name" value="P-loop containing nucleotide triphosphate hydrolases"/>
    <property type="match status" value="2"/>
</dbReference>
<feature type="domain" description="ABC transporter" evidence="4">
    <location>
        <begin position="328"/>
        <end position="529"/>
    </location>
</feature>
<dbReference type="PANTHER" id="PTHR42855:SF2">
    <property type="entry name" value="DRUG RESISTANCE ABC TRANSPORTER,ATP-BINDING PROTEIN"/>
    <property type="match status" value="1"/>
</dbReference>
<dbReference type="NCBIfam" id="NF000355">
    <property type="entry name" value="ribo_prot_ABC_F"/>
    <property type="match status" value="1"/>
</dbReference>
<dbReference type="CDD" id="cd03221">
    <property type="entry name" value="ABCF_EF-3"/>
    <property type="match status" value="1"/>
</dbReference>
<dbReference type="FunFam" id="3.40.50.300:FF:001320">
    <property type="entry name" value="Heme ABC transporter ATP-binding protein"/>
    <property type="match status" value="1"/>
</dbReference>
<dbReference type="InterPro" id="IPR051309">
    <property type="entry name" value="ABCF_ATPase"/>
</dbReference>
<dbReference type="Pfam" id="PF00005">
    <property type="entry name" value="ABC_tran"/>
    <property type="match status" value="2"/>
</dbReference>
<dbReference type="EMBL" id="RBXO01000001">
    <property type="protein sequence ID" value="RKT55449.1"/>
    <property type="molecule type" value="Genomic_DNA"/>
</dbReference>
<evidence type="ECO:0000313" key="5">
    <source>
        <dbReference type="EMBL" id="RKT55449.1"/>
    </source>
</evidence>
<evidence type="ECO:0000256" key="1">
    <source>
        <dbReference type="ARBA" id="ARBA00022741"/>
    </source>
</evidence>
<proteinExistence type="predicted"/>
<dbReference type="InterPro" id="IPR027417">
    <property type="entry name" value="P-loop_NTPase"/>
</dbReference>
<evidence type="ECO:0000256" key="3">
    <source>
        <dbReference type="SAM" id="Coils"/>
    </source>
</evidence>
<dbReference type="RefSeq" id="WP_121007146.1">
    <property type="nucleotide sequence ID" value="NZ_RBXO01000001.1"/>
</dbReference>
<dbReference type="NCBIfam" id="NF000171">
    <property type="entry name" value="ABCF_producer"/>
    <property type="match status" value="1"/>
</dbReference>
<protein>
    <submittedName>
        <fullName evidence="5">Macrolide transport system ATP-binding/permease protein</fullName>
    </submittedName>
</protein>
<dbReference type="PROSITE" id="PS50893">
    <property type="entry name" value="ABC_TRANSPORTER_2"/>
    <property type="match status" value="2"/>
</dbReference>
<dbReference type="OrthoDB" id="3169603at2"/>
<dbReference type="PROSITE" id="PS00211">
    <property type="entry name" value="ABC_TRANSPORTER_1"/>
    <property type="match status" value="1"/>
</dbReference>
<dbReference type="SMART" id="SM00382">
    <property type="entry name" value="AAA"/>
    <property type="match status" value="2"/>
</dbReference>
<evidence type="ECO:0000313" key="6">
    <source>
        <dbReference type="Proteomes" id="UP000282084"/>
    </source>
</evidence>
<reference evidence="5 6" key="1">
    <citation type="submission" date="2018-10" db="EMBL/GenBank/DDBJ databases">
        <title>Sequencing the genomes of 1000 actinobacteria strains.</title>
        <authorList>
            <person name="Klenk H.-P."/>
        </authorList>
    </citation>
    <scope>NUCLEOTIDE SEQUENCE [LARGE SCALE GENOMIC DNA]</scope>
    <source>
        <strain evidence="5 6">DSM 43800</strain>
    </source>
</reference>
<dbReference type="GO" id="GO:0005524">
    <property type="term" value="F:ATP binding"/>
    <property type="evidence" value="ECO:0007669"/>
    <property type="project" value="UniProtKB-KW"/>
</dbReference>
<keyword evidence="1" id="KW-0547">Nucleotide-binding</keyword>
<name>A0A495W1V1_9PSEU</name>
<dbReference type="AlphaFoldDB" id="A0A495W1V1"/>
<sequence>MRTAQLTLRAVTKRYTDHVVLDEVSLTVKPGEKVGVIGDNGSGKSTLLALIAGELTPDNGDLTVVAPGGVGYLPQTLDLPPEATVADAVDLALADLRDLEARIRRAEDDLTDLDHYADLVERFEARGGYEADTRVDVALHGLGLPGLDRGRRLGTLSGGERSRLALAAALASAPELLLLDEPTNDLDDQAVAWLEQHLSAHRGTVVVITHDRVFLERITATVLEVEGGRVTRYGDGYDGYLAAKAADRARRLREHEEWKGELARHRRLAESAVARLGAIPRKLPLAVFAAGPFRARGRGHGAMSRVRNAKERLARLTANPVAPPPEPLRFDARITAPADRGWVAELADVRVGDRLRVPHLAIRPGERLLVTGPNGAGKTTLLRVLAGEVEPDEGRVTVPPKVGHLRQEELSWRPGLTVLEAFALGRGHPEDHADELLALGLFAPADLRLRLGELSYGRRRRAELARLLVEPVDLLLLDEPTNHLSPALVEELEHALVDYPGALVVVTHDRRTRSRFEGTRLELVEGVPAA</sequence>
<dbReference type="SUPFAM" id="SSF52540">
    <property type="entry name" value="P-loop containing nucleoside triphosphate hydrolases"/>
    <property type="match status" value="2"/>
</dbReference>
<dbReference type="GO" id="GO:0016887">
    <property type="term" value="F:ATP hydrolysis activity"/>
    <property type="evidence" value="ECO:0007669"/>
    <property type="project" value="InterPro"/>
</dbReference>
<feature type="coiled-coil region" evidence="3">
    <location>
        <begin position="89"/>
        <end position="116"/>
    </location>
</feature>
<dbReference type="InterPro" id="IPR017871">
    <property type="entry name" value="ABC_transporter-like_CS"/>
</dbReference>
<dbReference type="InterPro" id="IPR003439">
    <property type="entry name" value="ABC_transporter-like_ATP-bd"/>
</dbReference>
<accession>A0A495W1V1</accession>
<organism evidence="5 6">
    <name type="scientific">Saccharothrix australiensis</name>
    <dbReference type="NCBI Taxonomy" id="2072"/>
    <lineage>
        <taxon>Bacteria</taxon>
        <taxon>Bacillati</taxon>
        <taxon>Actinomycetota</taxon>
        <taxon>Actinomycetes</taxon>
        <taxon>Pseudonocardiales</taxon>
        <taxon>Pseudonocardiaceae</taxon>
        <taxon>Saccharothrix</taxon>
    </lineage>
</organism>
<keyword evidence="6" id="KW-1185">Reference proteome</keyword>
<dbReference type="PANTHER" id="PTHR42855">
    <property type="entry name" value="ABC TRANSPORTER ATP-BINDING SUBUNIT"/>
    <property type="match status" value="1"/>
</dbReference>
<comment type="caution">
    <text evidence="5">The sequence shown here is derived from an EMBL/GenBank/DDBJ whole genome shotgun (WGS) entry which is preliminary data.</text>
</comment>
<gene>
    <name evidence="5" type="ORF">C8E97_4117</name>
</gene>
<evidence type="ECO:0000259" key="4">
    <source>
        <dbReference type="PROSITE" id="PS50893"/>
    </source>
</evidence>
<feature type="domain" description="ABC transporter" evidence="4">
    <location>
        <begin position="6"/>
        <end position="252"/>
    </location>
</feature>
<evidence type="ECO:0000256" key="2">
    <source>
        <dbReference type="ARBA" id="ARBA00022840"/>
    </source>
</evidence>
<keyword evidence="2 5" id="KW-0067">ATP-binding</keyword>